<dbReference type="InterPro" id="IPR008780">
    <property type="entry name" value="Plasmodium_Vir"/>
</dbReference>
<dbReference type="GeneID" id="14696056"/>
<evidence type="ECO:0000313" key="2">
    <source>
        <dbReference type="Proteomes" id="UP000006319"/>
    </source>
</evidence>
<name>K6UZV1_PLACD</name>
<proteinExistence type="predicted"/>
<dbReference type="Pfam" id="PF05795">
    <property type="entry name" value="Plasmodium_Vir"/>
    <property type="match status" value="1"/>
</dbReference>
<dbReference type="AlphaFoldDB" id="K6UZV1"/>
<dbReference type="PhylomeDB" id="K6UZV1"/>
<protein>
    <submittedName>
        <fullName evidence="1">CYIR protein</fullName>
    </submittedName>
</protein>
<reference evidence="1 2" key="1">
    <citation type="journal article" date="2012" name="Nat. Genet.">
        <title>Plasmodium cynomolgi genome sequences provide insight into Plasmodium vivax and the monkey malaria clade.</title>
        <authorList>
            <person name="Tachibana S."/>
            <person name="Sullivan S.A."/>
            <person name="Kawai S."/>
            <person name="Nakamura S."/>
            <person name="Kim H.R."/>
            <person name="Goto N."/>
            <person name="Arisue N."/>
            <person name="Palacpac N.M.Q."/>
            <person name="Honma H."/>
            <person name="Yagi M."/>
            <person name="Tougan T."/>
            <person name="Katakai Y."/>
            <person name="Kaneko O."/>
            <person name="Mita T."/>
            <person name="Kita K."/>
            <person name="Yasutomi Y."/>
            <person name="Sutton P.L."/>
            <person name="Shakhbatyan R."/>
            <person name="Horii T."/>
            <person name="Yasunaga T."/>
            <person name="Barnwell J.W."/>
            <person name="Escalante A.A."/>
            <person name="Carlton J.M."/>
            <person name="Tanabe K."/>
        </authorList>
    </citation>
    <scope>NUCLEOTIDE SEQUENCE [LARGE SCALE GENOMIC DNA]</scope>
    <source>
        <strain evidence="1 2">B</strain>
    </source>
</reference>
<dbReference type="OrthoDB" id="388807at2759"/>
<organism evidence="1 2">
    <name type="scientific">Plasmodium cynomolgi (strain B)</name>
    <dbReference type="NCBI Taxonomy" id="1120755"/>
    <lineage>
        <taxon>Eukaryota</taxon>
        <taxon>Sar</taxon>
        <taxon>Alveolata</taxon>
        <taxon>Apicomplexa</taxon>
        <taxon>Aconoidasida</taxon>
        <taxon>Haemosporida</taxon>
        <taxon>Plasmodiidae</taxon>
        <taxon>Plasmodium</taxon>
        <taxon>Plasmodium (Plasmodium)</taxon>
    </lineage>
</organism>
<dbReference type="Proteomes" id="UP000006319">
    <property type="component" value="Unassembled WGS sequence"/>
</dbReference>
<dbReference type="RefSeq" id="XP_004227732.1">
    <property type="nucleotide sequence ID" value="XM_004227684.1"/>
</dbReference>
<gene>
    <name evidence="1" type="ORF">PCYB_002630</name>
</gene>
<evidence type="ECO:0000313" key="1">
    <source>
        <dbReference type="EMBL" id="GAB69514.1"/>
    </source>
</evidence>
<accession>K6UZV1</accession>
<dbReference type="VEuPathDB" id="PlasmoDB:PCYB_002630"/>
<keyword evidence="2" id="KW-1185">Reference proteome</keyword>
<dbReference type="EMBL" id="DF157251">
    <property type="protein sequence ID" value="GAB69514.1"/>
    <property type="molecule type" value="Genomic_DNA"/>
</dbReference>
<sequence>MYFKHYKNNVKHSSSKWCSYINFWLNNKIRNEEDVLDNNTFHLYQKFINCDFEIKDMTECKSSDIYYYDEKTFDQVKEIYDLYDDYMDFYAFKNNEDNVIACSSAKACTEKFNIIIKTGEHRNNDHLYNALQDIKHLFEKNGLTSFNNYSSGNIPFFIFMYKFTPIGSLIRRRIGSKNRNIHNFNETYTGTFPDFCKEFGNINYGNDRINIAYYPE</sequence>
<dbReference type="KEGG" id="pcy:PCYB_002630"/>